<comment type="subcellular location">
    <subcellularLocation>
        <location evidence="1">Cell membrane</location>
        <topology evidence="1">Multi-pass membrane protein</topology>
    </subcellularLocation>
</comment>
<feature type="transmembrane region" description="Helical" evidence="9">
    <location>
        <begin position="7"/>
        <end position="27"/>
    </location>
</feature>
<keyword evidence="3" id="KW-0050">Antiport</keyword>
<evidence type="ECO:0000256" key="4">
    <source>
        <dbReference type="ARBA" id="ARBA00022475"/>
    </source>
</evidence>
<dbReference type="GO" id="GO:0005886">
    <property type="term" value="C:plasma membrane"/>
    <property type="evidence" value="ECO:0007669"/>
    <property type="project" value="UniProtKB-SubCell"/>
</dbReference>
<keyword evidence="2" id="KW-0813">Transport</keyword>
<feature type="transmembrane region" description="Helical" evidence="9">
    <location>
        <begin position="109"/>
        <end position="135"/>
    </location>
</feature>
<evidence type="ECO:0000256" key="6">
    <source>
        <dbReference type="ARBA" id="ARBA00022989"/>
    </source>
</evidence>
<feature type="domain" description="Na+/H+ antiporter NhaC-like C-terminal" evidence="10">
    <location>
        <begin position="232"/>
        <end position="425"/>
    </location>
</feature>
<organism evidence="11 12">
    <name type="scientific">Plebeiibacterium marinum</name>
    <dbReference type="NCBI Taxonomy" id="2992111"/>
    <lineage>
        <taxon>Bacteria</taxon>
        <taxon>Pseudomonadati</taxon>
        <taxon>Bacteroidota</taxon>
        <taxon>Bacteroidia</taxon>
        <taxon>Marinilabiliales</taxon>
        <taxon>Marinilabiliaceae</taxon>
        <taxon>Plebeiibacterium</taxon>
    </lineage>
</organism>
<feature type="domain" description="Na+/H+ antiporter NhaC-like C-terminal" evidence="10">
    <location>
        <begin position="14"/>
        <end position="210"/>
    </location>
</feature>
<evidence type="ECO:0000259" key="10">
    <source>
        <dbReference type="Pfam" id="PF03553"/>
    </source>
</evidence>
<dbReference type="GO" id="GO:0015297">
    <property type="term" value="F:antiporter activity"/>
    <property type="evidence" value="ECO:0007669"/>
    <property type="project" value="UniProtKB-KW"/>
</dbReference>
<dbReference type="AlphaFoldDB" id="A0AAE3ME94"/>
<proteinExistence type="inferred from homology"/>
<dbReference type="RefSeq" id="WP_301198813.1">
    <property type="nucleotide sequence ID" value="NZ_JAPDPI010000011.1"/>
</dbReference>
<dbReference type="EMBL" id="JAPDPI010000011">
    <property type="protein sequence ID" value="MCW3805442.1"/>
    <property type="molecule type" value="Genomic_DNA"/>
</dbReference>
<reference evidence="11" key="1">
    <citation type="submission" date="2022-10" db="EMBL/GenBank/DDBJ databases">
        <authorList>
            <person name="Yu W.X."/>
        </authorList>
    </citation>
    <scope>NUCLEOTIDE SEQUENCE</scope>
    <source>
        <strain evidence="11">D04</strain>
    </source>
</reference>
<dbReference type="Pfam" id="PF03553">
    <property type="entry name" value="Na_H_antiporter"/>
    <property type="match status" value="2"/>
</dbReference>
<evidence type="ECO:0000256" key="8">
    <source>
        <dbReference type="ARBA" id="ARBA00038435"/>
    </source>
</evidence>
<protein>
    <submittedName>
        <fullName evidence="11">Na+/H+ antiporter NhaC family protein</fullName>
    </submittedName>
</protein>
<feature type="transmembrane region" description="Helical" evidence="9">
    <location>
        <begin position="189"/>
        <end position="210"/>
    </location>
</feature>
<keyword evidence="7 9" id="KW-0472">Membrane</keyword>
<evidence type="ECO:0000256" key="5">
    <source>
        <dbReference type="ARBA" id="ARBA00022692"/>
    </source>
</evidence>
<dbReference type="InterPro" id="IPR018461">
    <property type="entry name" value="Na/H_Antiport_NhaC-like_C"/>
</dbReference>
<evidence type="ECO:0000256" key="2">
    <source>
        <dbReference type="ARBA" id="ARBA00022448"/>
    </source>
</evidence>
<keyword evidence="4" id="KW-1003">Cell membrane</keyword>
<name>A0AAE3ME94_9BACT</name>
<comment type="caution">
    <text evidence="11">The sequence shown here is derived from an EMBL/GenBank/DDBJ whole genome shotgun (WGS) entry which is preliminary data.</text>
</comment>
<evidence type="ECO:0000256" key="9">
    <source>
        <dbReference type="SAM" id="Phobius"/>
    </source>
</evidence>
<evidence type="ECO:0000313" key="11">
    <source>
        <dbReference type="EMBL" id="MCW3805442.1"/>
    </source>
</evidence>
<feature type="transmembrane region" description="Helical" evidence="9">
    <location>
        <begin position="380"/>
        <end position="401"/>
    </location>
</feature>
<keyword evidence="12" id="KW-1185">Reference proteome</keyword>
<sequence>MTLKKPVFALLPIVVFLVLYITSSVISGDFYKMPVPVSFLVASAVALTMNTRRKFNSRLETYLKGMGNSGIMMMCLIFLAAGVFASLAKSMGAIDATVALGVKMIPANILIAGIFLIGCFISLSVGTSLGTVVALTPVALGIAEQTGISAPLALGAVVGGAMFGDNLSFISDTTIAAARTQGCKMRDKFRVNFLIVLPAAIVSFVIYLFTTGSCDVSMVNTDIDHVWLKISPYLFVIVAALVGVNVFIVLFAGSVLAAVIGISIGSFGAWDMVDAIGSGIDGMSEIIIISMLVGGMVEVIRYNGGIDFIISLIGKKTKSKKGAEFSLALLTSIVNVFTANNTITILMVGPIAKDIAAEYGIKPRRSASILDTFSCFMQGLLPYGAQILAVIGLAGAAVTPFEVMQYLYYPYLMGGISMLAIAFGFPRLKD</sequence>
<accession>A0AAE3ME94</accession>
<keyword evidence="5 9" id="KW-0812">Transmembrane</keyword>
<dbReference type="Proteomes" id="UP001207408">
    <property type="component" value="Unassembled WGS sequence"/>
</dbReference>
<feature type="transmembrane region" description="Helical" evidence="9">
    <location>
        <begin position="407"/>
        <end position="425"/>
    </location>
</feature>
<dbReference type="PANTHER" id="PTHR33451:SF5">
    <property type="entry name" value="NA+_H+ ANTIPORTER"/>
    <property type="match status" value="1"/>
</dbReference>
<comment type="similarity">
    <text evidence="8">Belongs to the NhaC Na(+)/H(+) (TC 2.A.35) antiporter family.</text>
</comment>
<evidence type="ECO:0000256" key="7">
    <source>
        <dbReference type="ARBA" id="ARBA00023136"/>
    </source>
</evidence>
<dbReference type="PANTHER" id="PTHR33451">
    <property type="entry name" value="MALATE-2H(+)/NA(+)-LACTATE ANTIPORTER"/>
    <property type="match status" value="1"/>
</dbReference>
<keyword evidence="6 9" id="KW-1133">Transmembrane helix</keyword>
<dbReference type="InterPro" id="IPR052180">
    <property type="entry name" value="NhaC_Na-H+_Antiporter"/>
</dbReference>
<gene>
    <name evidence="11" type="ORF">OM074_07365</name>
</gene>
<evidence type="ECO:0000256" key="1">
    <source>
        <dbReference type="ARBA" id="ARBA00004651"/>
    </source>
</evidence>
<feature type="transmembrane region" description="Helical" evidence="9">
    <location>
        <begin position="71"/>
        <end position="89"/>
    </location>
</feature>
<evidence type="ECO:0000256" key="3">
    <source>
        <dbReference type="ARBA" id="ARBA00022449"/>
    </source>
</evidence>
<feature type="transmembrane region" description="Helical" evidence="9">
    <location>
        <begin position="230"/>
        <end position="262"/>
    </location>
</feature>
<evidence type="ECO:0000313" key="12">
    <source>
        <dbReference type="Proteomes" id="UP001207408"/>
    </source>
</evidence>